<evidence type="ECO:0000256" key="1">
    <source>
        <dbReference type="SAM" id="Phobius"/>
    </source>
</evidence>
<dbReference type="EMBL" id="CP071060">
    <property type="protein sequence ID" value="QSI78295.1"/>
    <property type="molecule type" value="Genomic_DNA"/>
</dbReference>
<keyword evidence="1" id="KW-0472">Membrane</keyword>
<evidence type="ECO:0000313" key="4">
    <source>
        <dbReference type="Proteomes" id="UP000663570"/>
    </source>
</evidence>
<evidence type="ECO:0000313" key="3">
    <source>
        <dbReference type="EMBL" id="QSI78295.1"/>
    </source>
</evidence>
<reference evidence="3 4" key="1">
    <citation type="submission" date="2021-02" db="EMBL/GenBank/DDBJ databases">
        <title>Niveibacterium changnyeongensis HC41.</title>
        <authorList>
            <person name="Kang M."/>
        </authorList>
    </citation>
    <scope>NUCLEOTIDE SEQUENCE [LARGE SCALE GENOMIC DNA]</scope>
    <source>
        <strain evidence="3 4">HC41</strain>
    </source>
</reference>
<keyword evidence="1" id="KW-0812">Transmembrane</keyword>
<dbReference type="RefSeq" id="WP_206255626.1">
    <property type="nucleotide sequence ID" value="NZ_CP071060.1"/>
</dbReference>
<dbReference type="InterPro" id="IPR050229">
    <property type="entry name" value="GlpE_sulfurtransferase"/>
</dbReference>
<dbReference type="PANTHER" id="PTHR43031:SF18">
    <property type="entry name" value="RHODANESE-RELATED SULFURTRANSFERASES"/>
    <property type="match status" value="1"/>
</dbReference>
<dbReference type="CDD" id="cd00158">
    <property type="entry name" value="RHOD"/>
    <property type="match status" value="1"/>
</dbReference>
<feature type="transmembrane region" description="Helical" evidence="1">
    <location>
        <begin position="6"/>
        <end position="23"/>
    </location>
</feature>
<dbReference type="PROSITE" id="PS50206">
    <property type="entry name" value="RHODANESE_3"/>
    <property type="match status" value="1"/>
</dbReference>
<keyword evidence="1" id="KW-1133">Transmembrane helix</keyword>
<name>A0ABX7MCM6_9RHOO</name>
<dbReference type="Pfam" id="PF00581">
    <property type="entry name" value="Rhodanese"/>
    <property type="match status" value="1"/>
</dbReference>
<dbReference type="Proteomes" id="UP000663570">
    <property type="component" value="Chromosome"/>
</dbReference>
<keyword evidence="4" id="KW-1185">Reference proteome</keyword>
<dbReference type="PANTHER" id="PTHR43031">
    <property type="entry name" value="FAD-DEPENDENT OXIDOREDUCTASE"/>
    <property type="match status" value="1"/>
</dbReference>
<dbReference type="InterPro" id="IPR001763">
    <property type="entry name" value="Rhodanese-like_dom"/>
</dbReference>
<sequence>MEFIKQNVFLVVITVVSGAMLIAEFMRGRGGASGVTPVEATLLINRENAIVVDVREADEFASGHLPNARNIPLGELAKRAGELAKFKNKPIILVCQSGARSNSALSTLKAAGIEKAYNLSGGIALWRKDNHPVVKG</sequence>
<proteinExistence type="predicted"/>
<protein>
    <submittedName>
        <fullName evidence="3">Rhodanese-like domain-containing protein</fullName>
    </submittedName>
</protein>
<organism evidence="3 4">
    <name type="scientific">Niveibacterium microcysteis</name>
    <dbReference type="NCBI Taxonomy" id="2811415"/>
    <lineage>
        <taxon>Bacteria</taxon>
        <taxon>Pseudomonadati</taxon>
        <taxon>Pseudomonadota</taxon>
        <taxon>Betaproteobacteria</taxon>
        <taxon>Rhodocyclales</taxon>
        <taxon>Rhodocyclaceae</taxon>
        <taxon>Niveibacterium</taxon>
    </lineage>
</organism>
<dbReference type="SMART" id="SM00450">
    <property type="entry name" value="RHOD"/>
    <property type="match status" value="1"/>
</dbReference>
<accession>A0ABX7MCM6</accession>
<dbReference type="Gene3D" id="3.40.250.10">
    <property type="entry name" value="Rhodanese-like domain"/>
    <property type="match status" value="1"/>
</dbReference>
<dbReference type="SUPFAM" id="SSF52821">
    <property type="entry name" value="Rhodanese/Cell cycle control phosphatase"/>
    <property type="match status" value="1"/>
</dbReference>
<gene>
    <name evidence="3" type="ORF">JY500_06600</name>
</gene>
<feature type="domain" description="Rhodanese" evidence="2">
    <location>
        <begin position="45"/>
        <end position="135"/>
    </location>
</feature>
<evidence type="ECO:0000259" key="2">
    <source>
        <dbReference type="PROSITE" id="PS50206"/>
    </source>
</evidence>
<dbReference type="InterPro" id="IPR036873">
    <property type="entry name" value="Rhodanese-like_dom_sf"/>
</dbReference>